<evidence type="ECO:0000313" key="3">
    <source>
        <dbReference type="Proteomes" id="UP000299102"/>
    </source>
</evidence>
<evidence type="ECO:0000256" key="1">
    <source>
        <dbReference type="SAM" id="MobiDB-lite"/>
    </source>
</evidence>
<organism evidence="2 3">
    <name type="scientific">Eumeta variegata</name>
    <name type="common">Bagworm moth</name>
    <name type="synonym">Eumeta japonica</name>
    <dbReference type="NCBI Taxonomy" id="151549"/>
    <lineage>
        <taxon>Eukaryota</taxon>
        <taxon>Metazoa</taxon>
        <taxon>Ecdysozoa</taxon>
        <taxon>Arthropoda</taxon>
        <taxon>Hexapoda</taxon>
        <taxon>Insecta</taxon>
        <taxon>Pterygota</taxon>
        <taxon>Neoptera</taxon>
        <taxon>Endopterygota</taxon>
        <taxon>Lepidoptera</taxon>
        <taxon>Glossata</taxon>
        <taxon>Ditrysia</taxon>
        <taxon>Tineoidea</taxon>
        <taxon>Psychidae</taxon>
        <taxon>Oiketicinae</taxon>
        <taxon>Eumeta</taxon>
    </lineage>
</organism>
<dbReference type="EMBL" id="BGZK01001981">
    <property type="protein sequence ID" value="GBP89192.1"/>
    <property type="molecule type" value="Genomic_DNA"/>
</dbReference>
<comment type="caution">
    <text evidence="2">The sequence shown here is derived from an EMBL/GenBank/DDBJ whole genome shotgun (WGS) entry which is preliminary data.</text>
</comment>
<evidence type="ECO:0000313" key="2">
    <source>
        <dbReference type="EMBL" id="GBP89192.1"/>
    </source>
</evidence>
<dbReference type="AlphaFoldDB" id="A0A4C1ZPC9"/>
<feature type="region of interest" description="Disordered" evidence="1">
    <location>
        <begin position="88"/>
        <end position="107"/>
    </location>
</feature>
<reference evidence="2 3" key="1">
    <citation type="journal article" date="2019" name="Commun. Biol.">
        <title>The bagworm genome reveals a unique fibroin gene that provides high tensile strength.</title>
        <authorList>
            <person name="Kono N."/>
            <person name="Nakamura H."/>
            <person name="Ohtoshi R."/>
            <person name="Tomita M."/>
            <person name="Numata K."/>
            <person name="Arakawa K."/>
        </authorList>
    </citation>
    <scope>NUCLEOTIDE SEQUENCE [LARGE SCALE GENOMIC DNA]</scope>
</reference>
<protein>
    <submittedName>
        <fullName evidence="2">Uncharacterized protein</fullName>
    </submittedName>
</protein>
<dbReference type="Proteomes" id="UP000299102">
    <property type="component" value="Unassembled WGS sequence"/>
</dbReference>
<feature type="compositionally biased region" description="Polar residues" evidence="1">
    <location>
        <begin position="88"/>
        <end position="99"/>
    </location>
</feature>
<accession>A0A4C1ZPC9</accession>
<sequence length="107" mass="12061">MLLCVERANILRARTGPMRVLSSESICCVFVQVSTVSGSRIEIARWTRYIELKVETVIEIKKRAQSSQCPTSSGRKLVSNSRSPHFTAELTLQQTNTNRPYEATLCQ</sequence>
<keyword evidence="3" id="KW-1185">Reference proteome</keyword>
<proteinExistence type="predicted"/>
<name>A0A4C1ZPC9_EUMVA</name>
<gene>
    <name evidence="2" type="ORF">EVAR_62990_1</name>
</gene>